<sequence length="82" mass="9059">MFWGELVILFYAGIQPRALRGVGTAVCTSGFAVCKLSNVFVAAHLLQEPRTPCGDFLFSDPLDREFGDLVDCWRLLVPIAAR</sequence>
<dbReference type="EMBL" id="MHLL01000058">
    <property type="protein sequence ID" value="OGZ07504.1"/>
    <property type="molecule type" value="Genomic_DNA"/>
</dbReference>
<dbReference type="AlphaFoldDB" id="A0A1G2D1H1"/>
<comment type="caution">
    <text evidence="1">The sequence shown here is derived from an EMBL/GenBank/DDBJ whole genome shotgun (WGS) entry which is preliminary data.</text>
</comment>
<name>A0A1G2D1H1_9BACT</name>
<accession>A0A1G2D1H1</accession>
<evidence type="ECO:0000313" key="1">
    <source>
        <dbReference type="EMBL" id="OGZ07504.1"/>
    </source>
</evidence>
<reference evidence="1 2" key="1">
    <citation type="journal article" date="2016" name="Nat. Commun.">
        <title>Thousands of microbial genomes shed light on interconnected biogeochemical processes in an aquifer system.</title>
        <authorList>
            <person name="Anantharaman K."/>
            <person name="Brown C.T."/>
            <person name="Hug L.A."/>
            <person name="Sharon I."/>
            <person name="Castelle C.J."/>
            <person name="Probst A.J."/>
            <person name="Thomas B.C."/>
            <person name="Singh A."/>
            <person name="Wilkins M.J."/>
            <person name="Karaoz U."/>
            <person name="Brodie E.L."/>
            <person name="Williams K.H."/>
            <person name="Hubbard S.S."/>
            <person name="Banfield J.F."/>
        </authorList>
    </citation>
    <scope>NUCLEOTIDE SEQUENCE [LARGE SCALE GENOMIC DNA]</scope>
</reference>
<proteinExistence type="predicted"/>
<evidence type="ECO:0000313" key="2">
    <source>
        <dbReference type="Proteomes" id="UP000177996"/>
    </source>
</evidence>
<organism evidence="1 2">
    <name type="scientific">Candidatus Lloydbacteria bacterium RIFCSPHIGHO2_02_FULL_50_13</name>
    <dbReference type="NCBI Taxonomy" id="1798661"/>
    <lineage>
        <taxon>Bacteria</taxon>
        <taxon>Candidatus Lloydiibacteriota</taxon>
    </lineage>
</organism>
<dbReference type="STRING" id="1798661.A3D65_05945"/>
<protein>
    <submittedName>
        <fullName evidence="1">Uncharacterized protein</fullName>
    </submittedName>
</protein>
<gene>
    <name evidence="1" type="ORF">A3D65_05945</name>
</gene>
<dbReference type="Proteomes" id="UP000177996">
    <property type="component" value="Unassembled WGS sequence"/>
</dbReference>